<dbReference type="EMBL" id="GEDG01038385">
    <property type="protein sequence ID" value="JAP07619.1"/>
    <property type="molecule type" value="Transcribed_RNA"/>
</dbReference>
<sequence length="76" mass="8527">MQAYTTSLHFIHAAPIRCVTSSSISPFPWIRDPKYLISLLATICESSINFMPASCVTPFEYTPQMSLPLDRTKSSE</sequence>
<protein>
    <submittedName>
        <fullName evidence="1">Putative ovule protein</fullName>
    </submittedName>
</protein>
<accession>A0A0V0GI70</accession>
<organism evidence="1">
    <name type="scientific">Solanum chacoense</name>
    <name type="common">Chaco potato</name>
    <dbReference type="NCBI Taxonomy" id="4108"/>
    <lineage>
        <taxon>Eukaryota</taxon>
        <taxon>Viridiplantae</taxon>
        <taxon>Streptophyta</taxon>
        <taxon>Embryophyta</taxon>
        <taxon>Tracheophyta</taxon>
        <taxon>Spermatophyta</taxon>
        <taxon>Magnoliopsida</taxon>
        <taxon>eudicotyledons</taxon>
        <taxon>Gunneridae</taxon>
        <taxon>Pentapetalae</taxon>
        <taxon>asterids</taxon>
        <taxon>lamiids</taxon>
        <taxon>Solanales</taxon>
        <taxon>Solanaceae</taxon>
        <taxon>Solanoideae</taxon>
        <taxon>Solaneae</taxon>
        <taxon>Solanum</taxon>
    </lineage>
</organism>
<proteinExistence type="predicted"/>
<reference evidence="1" key="1">
    <citation type="submission" date="2015-12" db="EMBL/GenBank/DDBJ databases">
        <title>Gene expression during late stages of embryo sac development: a critical building block for successful pollen-pistil interactions.</title>
        <authorList>
            <person name="Liu Y."/>
            <person name="Joly V."/>
            <person name="Sabar M."/>
            <person name="Matton D.P."/>
        </authorList>
    </citation>
    <scope>NUCLEOTIDE SEQUENCE</scope>
</reference>
<name>A0A0V0GI70_SOLCH</name>
<evidence type="ECO:0000313" key="1">
    <source>
        <dbReference type="EMBL" id="JAP07619.1"/>
    </source>
</evidence>
<dbReference type="AlphaFoldDB" id="A0A0V0GI70"/>